<dbReference type="CDD" id="cd00858">
    <property type="entry name" value="GlyRS_anticodon"/>
    <property type="match status" value="1"/>
</dbReference>
<keyword evidence="4" id="KW-0436">Ligase</keyword>
<comment type="subunit">
    <text evidence="2">Homodimer.</text>
</comment>
<keyword evidence="11" id="KW-1185">Reference proteome</keyword>
<dbReference type="Pfam" id="PF00587">
    <property type="entry name" value="tRNA-synt_2b"/>
    <property type="match status" value="1"/>
</dbReference>
<dbReference type="InterPro" id="IPR002314">
    <property type="entry name" value="aa-tRNA-synt_IIb"/>
</dbReference>
<dbReference type="Gene3D" id="3.40.50.800">
    <property type="entry name" value="Anticodon-binding domain"/>
    <property type="match status" value="1"/>
</dbReference>
<dbReference type="InterPro" id="IPR027031">
    <property type="entry name" value="Gly-tRNA_synthase/POLG2"/>
</dbReference>
<evidence type="ECO:0000256" key="6">
    <source>
        <dbReference type="ARBA" id="ARBA00022840"/>
    </source>
</evidence>
<dbReference type="AlphaFoldDB" id="A8BLK0"/>
<evidence type="ECO:0000256" key="5">
    <source>
        <dbReference type="ARBA" id="ARBA00022741"/>
    </source>
</evidence>
<dbReference type="GO" id="GO:0070150">
    <property type="term" value="P:mitochondrial glycyl-tRNA aminoacylation"/>
    <property type="evidence" value="ECO:0000318"/>
    <property type="project" value="GO_Central"/>
</dbReference>
<dbReference type="InterPro" id="IPR002315">
    <property type="entry name" value="tRNA-synt_gly"/>
</dbReference>
<keyword evidence="8" id="KW-0030">Aminoacyl-tRNA synthetase</keyword>
<evidence type="ECO:0000256" key="9">
    <source>
        <dbReference type="ARBA" id="ARBA00030057"/>
    </source>
</evidence>
<dbReference type="InterPro" id="IPR006195">
    <property type="entry name" value="aa-tRNA-synth_II"/>
</dbReference>
<dbReference type="InterPro" id="IPR004154">
    <property type="entry name" value="Anticodon-bd"/>
</dbReference>
<dbReference type="Proteomes" id="UP000001548">
    <property type="component" value="Unassembled WGS sequence"/>
</dbReference>
<evidence type="ECO:0000256" key="4">
    <source>
        <dbReference type="ARBA" id="ARBA00022598"/>
    </source>
</evidence>
<dbReference type="PRINTS" id="PR01043">
    <property type="entry name" value="TRNASYNTHGLY"/>
</dbReference>
<dbReference type="STRING" id="184922.A8BLK0"/>
<keyword evidence="5" id="KW-0547">Nucleotide-binding</keyword>
<dbReference type="Pfam" id="PF03129">
    <property type="entry name" value="HGTP_anticodon"/>
    <property type="match status" value="1"/>
</dbReference>
<dbReference type="Gene3D" id="3.30.40.230">
    <property type="match status" value="1"/>
</dbReference>
<dbReference type="EMBL" id="AACB03000003">
    <property type="protein sequence ID" value="KAE8302775.1"/>
    <property type="molecule type" value="Genomic_DNA"/>
</dbReference>
<dbReference type="InterPro" id="IPR045864">
    <property type="entry name" value="aa-tRNA-synth_II/BPL/LPL"/>
</dbReference>
<dbReference type="GO" id="GO:0005524">
    <property type="term" value="F:ATP binding"/>
    <property type="evidence" value="ECO:0007669"/>
    <property type="project" value="UniProtKB-KW"/>
</dbReference>
<evidence type="ECO:0000256" key="7">
    <source>
        <dbReference type="ARBA" id="ARBA00022917"/>
    </source>
</evidence>
<dbReference type="KEGG" id="gla:GL50803_009011"/>
<dbReference type="RefSeq" id="XP_001706310.1">
    <property type="nucleotide sequence ID" value="XM_001706258.1"/>
</dbReference>
<dbReference type="GO" id="GO:0004820">
    <property type="term" value="F:glycine-tRNA ligase activity"/>
    <property type="evidence" value="ECO:0000318"/>
    <property type="project" value="GO_Central"/>
</dbReference>
<keyword evidence="6" id="KW-0067">ATP-binding</keyword>
<reference evidence="10 11" key="1">
    <citation type="journal article" date="2007" name="Science">
        <title>Genomic minimalism in the early diverging intestinal parasite Giardia lamblia.</title>
        <authorList>
            <person name="Morrison H.G."/>
            <person name="McArthur A.G."/>
            <person name="Gillin F.D."/>
            <person name="Aley S.B."/>
            <person name="Adam R.D."/>
            <person name="Olsen G.J."/>
            <person name="Best A.A."/>
            <person name="Cande W.Z."/>
            <person name="Chen F."/>
            <person name="Cipriano M.J."/>
            <person name="Davids B.J."/>
            <person name="Dawson S.C."/>
            <person name="Elmendorf H.G."/>
            <person name="Hehl A.B."/>
            <person name="Holder M.E."/>
            <person name="Huse S.M."/>
            <person name="Kim U.U."/>
            <person name="Lasek-Nesselquist E."/>
            <person name="Manning G."/>
            <person name="Nigam A."/>
            <person name="Nixon J.E."/>
            <person name="Palm D."/>
            <person name="Passamaneck N.E."/>
            <person name="Prabhu A."/>
            <person name="Reich C.I."/>
            <person name="Reiner D.S."/>
            <person name="Samuelson J."/>
            <person name="Svard S.G."/>
            <person name="Sogin M.L."/>
        </authorList>
    </citation>
    <scope>NUCLEOTIDE SEQUENCE [LARGE SCALE GENOMIC DNA]</scope>
    <source>
        <strain evidence="10 11">WB C6</strain>
    </source>
</reference>
<dbReference type="VEuPathDB" id="GiardiaDB:GL50803_9011"/>
<dbReference type="GeneID" id="5699198"/>
<dbReference type="NCBIfam" id="TIGR00389">
    <property type="entry name" value="glyS_dimeric"/>
    <property type="match status" value="1"/>
</dbReference>
<dbReference type="PANTHER" id="PTHR10745:SF0">
    <property type="entry name" value="GLYCINE--TRNA LIGASE"/>
    <property type="match status" value="1"/>
</dbReference>
<dbReference type="InterPro" id="IPR036621">
    <property type="entry name" value="Anticodon-bd_dom_sf"/>
</dbReference>
<dbReference type="HOGENOM" id="CLU_015515_1_0_1"/>
<dbReference type="FunFam" id="3.40.50.800:FF:000004">
    <property type="entry name" value="Glycine--tRNA ligase 2"/>
    <property type="match status" value="1"/>
</dbReference>
<dbReference type="OMA" id="MEMQYFV"/>
<evidence type="ECO:0000256" key="2">
    <source>
        <dbReference type="ARBA" id="ARBA00011738"/>
    </source>
</evidence>
<sequence length="621" mass="69881">MSESSFANVLVRRFFVVPAFEIYGGVAGLYDLGPSTTELRNNFLSMWRQHFVVAEDMLEIMCTNIVPDKVLQASGHVARFADVMVKDTKNGECFRADKLIESYLEKKLAAEGKSLDEDQQKALNSLLNSVDGASPEVIKELIQSMHVLSPSGNPLSDPFPFNLMFQTNIGPSAGSTVYLRPETAQGIFMNFKRGLEQAKQLPFAMAQVGTVFRNEISPRNSLLRVREFEQCEIEHFIDGTPDSFRHPKISTVAWCYVELFTADDQLAGLPCGKKMSIQNALDNKVLAHETMAYFIGRTYLFLLKLGLDPARLRFRQHLPKQLAHYARDCWDCDCLLSCGWTEIVGIADRSAYDLQVHSKASGVDLTCFLKYPEPREVSYNICTLKMKECAKVFKQDVNLIRSTIEAIQGEDLEVLKAELQSTGSYTLRIPGKDGEAEKDFEILPNYVQFNCDTKMLHGESIVPHVIEPSFGVGRILYSILEHSFYTRNIDEQRTVFRFKPYLVGCKAIVLPLQRNDDLLSTSSHVLERLRRSGIAAKQDATGAPIGRRYARADEIGIPFAVTIDFQTLEDGSVTIRERDSMDQIRVGSKQLSQVIANLSSGKVQWSTVYKHFPRCEATNAE</sequence>
<dbReference type="NCBIfam" id="NF003211">
    <property type="entry name" value="PRK04173.1"/>
    <property type="match status" value="1"/>
</dbReference>
<dbReference type="GO" id="GO:0005737">
    <property type="term" value="C:cytoplasm"/>
    <property type="evidence" value="ECO:0000318"/>
    <property type="project" value="GO_Central"/>
</dbReference>
<organism evidence="10 11">
    <name type="scientific">Giardia intestinalis (strain ATCC 50803 / WB clone C6)</name>
    <name type="common">Giardia lamblia</name>
    <dbReference type="NCBI Taxonomy" id="184922"/>
    <lineage>
        <taxon>Eukaryota</taxon>
        <taxon>Metamonada</taxon>
        <taxon>Diplomonadida</taxon>
        <taxon>Hexamitidae</taxon>
        <taxon>Giardiinae</taxon>
        <taxon>Giardia</taxon>
    </lineage>
</organism>
<dbReference type="PROSITE" id="PS50862">
    <property type="entry name" value="AA_TRNA_LIGASE_II"/>
    <property type="match status" value="1"/>
</dbReference>
<dbReference type="Gene3D" id="3.30.930.10">
    <property type="entry name" value="Bira Bifunctional Protein, Domain 2"/>
    <property type="match status" value="1"/>
</dbReference>
<comment type="caution">
    <text evidence="10">The sequence shown here is derived from an EMBL/GenBank/DDBJ whole genome shotgun (WGS) entry which is preliminary data.</text>
</comment>
<name>A8BLK0_GIAIC</name>
<evidence type="ECO:0000313" key="10">
    <source>
        <dbReference type="EMBL" id="KAE8302775.1"/>
    </source>
</evidence>
<comment type="similarity">
    <text evidence="1">Belongs to the class-II aminoacyl-tRNA synthetase family.</text>
</comment>
<dbReference type="InterPro" id="IPR033731">
    <property type="entry name" value="GlyRS-like_core"/>
</dbReference>
<dbReference type="CDD" id="cd00774">
    <property type="entry name" value="GlyRS-like_core"/>
    <property type="match status" value="1"/>
</dbReference>
<evidence type="ECO:0000256" key="1">
    <source>
        <dbReference type="ARBA" id="ARBA00008226"/>
    </source>
</evidence>
<dbReference type="PANTHER" id="PTHR10745">
    <property type="entry name" value="GLYCYL-TRNA SYNTHETASE/DNA POLYMERASE SUBUNIT GAMMA-2"/>
    <property type="match status" value="1"/>
</dbReference>
<evidence type="ECO:0000313" key="11">
    <source>
        <dbReference type="Proteomes" id="UP000001548"/>
    </source>
</evidence>
<dbReference type="FunCoup" id="A8BLK0">
    <property type="interactions" value="247"/>
</dbReference>
<keyword evidence="7" id="KW-0648">Protein biosynthesis</keyword>
<evidence type="ECO:0000256" key="8">
    <source>
        <dbReference type="ARBA" id="ARBA00023146"/>
    </source>
</evidence>
<dbReference type="Gene3D" id="3.30.720.200">
    <property type="match status" value="1"/>
</dbReference>
<gene>
    <name evidence="10" type="ORF">GL50803_009011</name>
</gene>
<dbReference type="GO" id="GO:0005739">
    <property type="term" value="C:mitochondrion"/>
    <property type="evidence" value="ECO:0000318"/>
    <property type="project" value="GO_Central"/>
</dbReference>
<dbReference type="EC" id="6.1.1.14" evidence="3"/>
<protein>
    <recommendedName>
        <fullName evidence="3">glycine--tRNA ligase</fullName>
        <ecNumber evidence="3">6.1.1.14</ecNumber>
    </recommendedName>
    <alternativeName>
        <fullName evidence="9">Diadenosine tetraphosphate synthetase</fullName>
    </alternativeName>
</protein>
<proteinExistence type="inferred from homology"/>
<accession>A8BLK0</accession>
<dbReference type="SUPFAM" id="SSF55681">
    <property type="entry name" value="Class II aaRS and biotin synthetases"/>
    <property type="match status" value="1"/>
</dbReference>
<dbReference type="SUPFAM" id="SSF52954">
    <property type="entry name" value="Class II aaRS ABD-related"/>
    <property type="match status" value="1"/>
</dbReference>
<evidence type="ECO:0000256" key="3">
    <source>
        <dbReference type="ARBA" id="ARBA00012829"/>
    </source>
</evidence>
<dbReference type="FunFam" id="3.30.40.230:FF:000001">
    <property type="entry name" value="Glycine--tRNA ligase"/>
    <property type="match status" value="1"/>
</dbReference>